<dbReference type="InterPro" id="IPR003593">
    <property type="entry name" value="AAA+_ATPase"/>
</dbReference>
<dbReference type="InterPro" id="IPR050238">
    <property type="entry name" value="DNA_Rep/Repair_Clamp_Loader"/>
</dbReference>
<name>A0A1F7X299_9BACT</name>
<proteinExistence type="predicted"/>
<evidence type="ECO:0000259" key="1">
    <source>
        <dbReference type="SMART" id="SM00382"/>
    </source>
</evidence>
<comment type="caution">
    <text evidence="2">The sequence shown here is derived from an EMBL/GenBank/DDBJ whole genome shotgun (WGS) entry which is preliminary data.</text>
</comment>
<dbReference type="InterPro" id="IPR027417">
    <property type="entry name" value="P-loop_NTPase"/>
</dbReference>
<protein>
    <recommendedName>
        <fullName evidence="1">AAA+ ATPase domain-containing protein</fullName>
    </recommendedName>
</protein>
<evidence type="ECO:0000313" key="2">
    <source>
        <dbReference type="EMBL" id="OGM09196.1"/>
    </source>
</evidence>
<feature type="domain" description="AAA+ ATPase" evidence="1">
    <location>
        <begin position="38"/>
        <end position="168"/>
    </location>
</feature>
<accession>A0A1F7X299</accession>
<dbReference type="SMART" id="SM00382">
    <property type="entry name" value="AAA"/>
    <property type="match status" value="1"/>
</dbReference>
<reference evidence="2 3" key="1">
    <citation type="journal article" date="2016" name="Nat. Commun.">
        <title>Thousands of microbial genomes shed light on interconnected biogeochemical processes in an aquifer system.</title>
        <authorList>
            <person name="Anantharaman K."/>
            <person name="Brown C.T."/>
            <person name="Hug L.A."/>
            <person name="Sharon I."/>
            <person name="Castelle C.J."/>
            <person name="Probst A.J."/>
            <person name="Thomas B.C."/>
            <person name="Singh A."/>
            <person name="Wilkins M.J."/>
            <person name="Karaoz U."/>
            <person name="Brodie E.L."/>
            <person name="Williams K.H."/>
            <person name="Hubbard S.S."/>
            <person name="Banfield J.F."/>
        </authorList>
    </citation>
    <scope>NUCLEOTIDE SEQUENCE [LARGE SCALE GENOMIC DNA]</scope>
</reference>
<dbReference type="Gene3D" id="3.40.50.300">
    <property type="entry name" value="P-loop containing nucleotide triphosphate hydrolases"/>
    <property type="match status" value="1"/>
</dbReference>
<evidence type="ECO:0000313" key="3">
    <source>
        <dbReference type="Proteomes" id="UP000176939"/>
    </source>
</evidence>
<dbReference type="GO" id="GO:0006261">
    <property type="term" value="P:DNA-templated DNA replication"/>
    <property type="evidence" value="ECO:0007669"/>
    <property type="project" value="TreeGrafter"/>
</dbReference>
<sequence length="319" mass="36466">MEKENGFHLELRPKTFDEVRGNVATVKVLKEMLSRPTKPHSYLLYGPTGCGKTTIARLIAKELGCHSSELYEMNTANTRGIDSIREVIEFSHYVPTMGKVKVFLFDEAHQITGVAAEALLKILEDTPPYVYIILATTNPEKLLATVKGRCERFQVHRLKDHEMMNFILDVIEKKGIVLASDKIIERVHTIADGCPREALLLLEKICNAENEDEANKALDDSSGSKEDMMEICKFLLTKGKNWLYISEKLKANEDEVEDLRRMVLGFMQTVLLNQNPKNERERLRASEVIEIFSHSFWEGGKPKLIQSFFKAFMKMQELV</sequence>
<dbReference type="SUPFAM" id="SSF52540">
    <property type="entry name" value="P-loop containing nucleoside triphosphate hydrolases"/>
    <property type="match status" value="1"/>
</dbReference>
<dbReference type="CDD" id="cd00009">
    <property type="entry name" value="AAA"/>
    <property type="match status" value="1"/>
</dbReference>
<dbReference type="PANTHER" id="PTHR11669:SF0">
    <property type="entry name" value="PROTEIN STICHEL-LIKE 2"/>
    <property type="match status" value="1"/>
</dbReference>
<organism evidence="2 3">
    <name type="scientific">Candidatus Woesebacteria bacterium RBG_13_36_22</name>
    <dbReference type="NCBI Taxonomy" id="1802478"/>
    <lineage>
        <taxon>Bacteria</taxon>
        <taxon>Candidatus Woeseibacteriota</taxon>
    </lineage>
</organism>
<dbReference type="Proteomes" id="UP000176939">
    <property type="component" value="Unassembled WGS sequence"/>
</dbReference>
<dbReference type="PANTHER" id="PTHR11669">
    <property type="entry name" value="REPLICATION FACTOR C / DNA POLYMERASE III GAMMA-TAU SUBUNIT"/>
    <property type="match status" value="1"/>
</dbReference>
<dbReference type="EMBL" id="MGFQ01000024">
    <property type="protein sequence ID" value="OGM09196.1"/>
    <property type="molecule type" value="Genomic_DNA"/>
</dbReference>
<dbReference type="Pfam" id="PF13177">
    <property type="entry name" value="DNA_pol3_delta2"/>
    <property type="match status" value="1"/>
</dbReference>
<dbReference type="AlphaFoldDB" id="A0A1F7X299"/>
<gene>
    <name evidence="2" type="ORF">A2Z67_04620</name>
</gene>